<proteinExistence type="predicted"/>
<dbReference type="Proteomes" id="UP000294530">
    <property type="component" value="Unassembled WGS sequence"/>
</dbReference>
<dbReference type="AlphaFoldDB" id="A0A976FJT0"/>
<organism evidence="2 3">
    <name type="scientific">Bremia lactucae</name>
    <name type="common">Lettuce downy mildew</name>
    <dbReference type="NCBI Taxonomy" id="4779"/>
    <lineage>
        <taxon>Eukaryota</taxon>
        <taxon>Sar</taxon>
        <taxon>Stramenopiles</taxon>
        <taxon>Oomycota</taxon>
        <taxon>Peronosporomycetes</taxon>
        <taxon>Peronosporales</taxon>
        <taxon>Peronosporaceae</taxon>
        <taxon>Bremia</taxon>
    </lineage>
</organism>
<feature type="compositionally biased region" description="Basic and acidic residues" evidence="1">
    <location>
        <begin position="14"/>
        <end position="32"/>
    </location>
</feature>
<gene>
    <name evidence="2" type="ORF">CCR75_005421</name>
</gene>
<dbReference type="RefSeq" id="XP_067817617.1">
    <property type="nucleotide sequence ID" value="XM_067963502.1"/>
</dbReference>
<name>A0A976FJT0_BRELC</name>
<accession>A0A976FJT0</accession>
<evidence type="ECO:0000256" key="1">
    <source>
        <dbReference type="SAM" id="MobiDB-lite"/>
    </source>
</evidence>
<keyword evidence="3" id="KW-1185">Reference proteome</keyword>
<feature type="region of interest" description="Disordered" evidence="1">
    <location>
        <begin position="802"/>
        <end position="821"/>
    </location>
</feature>
<dbReference type="OrthoDB" id="168490at2759"/>
<feature type="region of interest" description="Disordered" evidence="1">
    <location>
        <begin position="1059"/>
        <end position="1081"/>
    </location>
</feature>
<sequence>MDTVQQNAQAKHYKLVEQHEEKDKGVHTRQIDSKNVAMEDQAAKGQYEKQRSAGRHQTQTYCENRQQGRCSQRRHANDGAKGEQNVDYKRTKDSDDMKQDQWVRKQQKKLAAERGRRALESLMSKQQGQKALEWLVIMDKMERRARGYERVGDMNGAFDIREMGDKKDVERRAEQTFARVFGLEGDSVELSVFSIDTEENQSIGQGCTDRELSEEESSVANCKGFCQGGTNARDDSKEVHSGAIIKGEQFDSTLKTTRLCKDLQRDQLDKKAEQKLKKRVMAQGLANSFDSKDERETREGCLPGNCGHFSCQRQKFGTIKANYNLPGNRDRRGYLDEYLEGTDRENDDYYDASERHHGDEEYIKHLEYQSQEAITRCLSTSRPIQFDNEEKPFSTDLSQLNCQSETDAVEIFSTKLSESDTRDDNCSSARCDSSCGSRQSLVLDSSESVASRSKSLVYRALPARDVDRNCKKGLCDMQDGCRKAKVVRGQEFLANRHSSSQRSSRTDSVETAAHFQDIHEGSLIKPAVQRNAIKHKLSVSSDQSSSIQSSRYRNEVGYDKHYNGLRSHTQCGDAVSRHVQAFVNSPTCRYRSCGSNSFAANRCDSSSAHDDERFSEDEHSVSKSFFAPSQKSLSCLDEVTNASSRLVQQPSIDQRMTSYSSSEELSNDEERDNTRVEVSFLNESDSFINTKARDLYYRQINDLIRRTSLSAVSIAQCSLPLSDGQSSFDGTFDHVHFDHGDDSLVNQLIPIFTRHTLSSSSQTLDDDRQEVEAYDDQLVAHNMSSKQQEAVLLSNKSSLSESLDSQLDARSTTTSMEWRPQAVSVTQSLPFDNKAMERYESDNRSDVSSASGVSSPGFAVQLHLAAGSTQRLKLSHSRRDVSKHAVNQSNMQPNVSNHDQDRNSIVYEHSFASTLSDSIHAPFNSVVNMTSAVESAFPGIHYGINDSSCPSASTPSSQSCVSFFESTSEAEGVDSASEWQSKESFARSNSSMSHSLSDIQCLSRSWENSNDRDATSDGRSDSTSFWDVQEHVVMQDRLMQISFCQLSPQKGPIRRKFQSFETEDERKHDDSSSESDASFSCSAVSSGMDSVVSRRFRVKKAETLVIPVHGRVNRKDTESGVSLAEAFHNRHPKFSHNRRGKMSSC</sequence>
<dbReference type="GeneID" id="94349173"/>
<comment type="caution">
    <text evidence="2">The sequence shown here is derived from an EMBL/GenBank/DDBJ whole genome shotgun (WGS) entry which is preliminary data.</text>
</comment>
<protein>
    <submittedName>
        <fullName evidence="2">Uncharacterized protein</fullName>
    </submittedName>
</protein>
<evidence type="ECO:0000313" key="3">
    <source>
        <dbReference type="Proteomes" id="UP000294530"/>
    </source>
</evidence>
<feature type="compositionally biased region" description="Basic and acidic residues" evidence="1">
    <location>
        <begin position="75"/>
        <end position="102"/>
    </location>
</feature>
<feature type="region of interest" description="Disordered" evidence="1">
    <location>
        <begin position="1"/>
        <end position="102"/>
    </location>
</feature>
<dbReference type="KEGG" id="blac:94349173"/>
<feature type="region of interest" description="Disordered" evidence="1">
    <location>
        <begin position="646"/>
        <end position="671"/>
    </location>
</feature>
<feature type="compositionally biased region" description="Polar residues" evidence="1">
    <location>
        <begin position="55"/>
        <end position="70"/>
    </location>
</feature>
<reference evidence="2 3" key="1">
    <citation type="journal article" date="2021" name="Genome Biol.">
        <title>AFLAP: assembly-free linkage analysis pipeline using k-mers from genome sequencing data.</title>
        <authorList>
            <person name="Fletcher K."/>
            <person name="Zhang L."/>
            <person name="Gil J."/>
            <person name="Han R."/>
            <person name="Cavanaugh K."/>
            <person name="Michelmore R."/>
        </authorList>
    </citation>
    <scope>NUCLEOTIDE SEQUENCE [LARGE SCALE GENOMIC DNA]</scope>
    <source>
        <strain evidence="2 3">SF5</strain>
    </source>
</reference>
<dbReference type="EMBL" id="SHOA02000013">
    <property type="protein sequence ID" value="TDH68118.1"/>
    <property type="molecule type" value="Genomic_DNA"/>
</dbReference>
<feature type="compositionally biased region" description="Polar residues" evidence="1">
    <location>
        <begin position="885"/>
        <end position="897"/>
    </location>
</feature>
<evidence type="ECO:0000313" key="2">
    <source>
        <dbReference type="EMBL" id="TDH68118.1"/>
    </source>
</evidence>
<feature type="region of interest" description="Disordered" evidence="1">
    <location>
        <begin position="871"/>
        <end position="901"/>
    </location>
</feature>
<feature type="compositionally biased region" description="Polar residues" evidence="1">
    <location>
        <begin position="646"/>
        <end position="664"/>
    </location>
</feature>